<evidence type="ECO:0000313" key="2">
    <source>
        <dbReference type="EMBL" id="KAI0513494.1"/>
    </source>
</evidence>
<feature type="region of interest" description="Disordered" evidence="1">
    <location>
        <begin position="1"/>
        <end position="26"/>
    </location>
</feature>
<dbReference type="AlphaFoldDB" id="A0A8T3BHN8"/>
<evidence type="ECO:0000256" key="1">
    <source>
        <dbReference type="SAM" id="MobiDB-lite"/>
    </source>
</evidence>
<protein>
    <submittedName>
        <fullName evidence="2">Uncharacterized protein</fullName>
    </submittedName>
</protein>
<organism evidence="2 3">
    <name type="scientific">Dendrobium nobile</name>
    <name type="common">Orchid</name>
    <dbReference type="NCBI Taxonomy" id="94219"/>
    <lineage>
        <taxon>Eukaryota</taxon>
        <taxon>Viridiplantae</taxon>
        <taxon>Streptophyta</taxon>
        <taxon>Embryophyta</taxon>
        <taxon>Tracheophyta</taxon>
        <taxon>Spermatophyta</taxon>
        <taxon>Magnoliopsida</taxon>
        <taxon>Liliopsida</taxon>
        <taxon>Asparagales</taxon>
        <taxon>Orchidaceae</taxon>
        <taxon>Epidendroideae</taxon>
        <taxon>Malaxideae</taxon>
        <taxon>Dendrobiinae</taxon>
        <taxon>Dendrobium</taxon>
    </lineage>
</organism>
<reference evidence="2" key="1">
    <citation type="journal article" date="2022" name="Front. Genet.">
        <title>Chromosome-Scale Assembly of the Dendrobium nobile Genome Provides Insights Into the Molecular Mechanism of the Biosynthesis of the Medicinal Active Ingredient of Dendrobium.</title>
        <authorList>
            <person name="Xu Q."/>
            <person name="Niu S.-C."/>
            <person name="Li K.-L."/>
            <person name="Zheng P.-J."/>
            <person name="Zhang X.-J."/>
            <person name="Jia Y."/>
            <person name="Liu Y."/>
            <person name="Niu Y.-X."/>
            <person name="Yu L.-H."/>
            <person name="Chen D.-F."/>
            <person name="Zhang G.-Q."/>
        </authorList>
    </citation>
    <scope>NUCLEOTIDE SEQUENCE</scope>
    <source>
        <tissue evidence="2">Leaf</tissue>
    </source>
</reference>
<dbReference type="EMBL" id="JAGYWB010000008">
    <property type="protein sequence ID" value="KAI0513494.1"/>
    <property type="molecule type" value="Genomic_DNA"/>
</dbReference>
<comment type="caution">
    <text evidence="2">The sequence shown here is derived from an EMBL/GenBank/DDBJ whole genome shotgun (WGS) entry which is preliminary data.</text>
</comment>
<evidence type="ECO:0000313" key="3">
    <source>
        <dbReference type="Proteomes" id="UP000829196"/>
    </source>
</evidence>
<accession>A0A8T3BHN8</accession>
<dbReference type="Proteomes" id="UP000829196">
    <property type="component" value="Unassembled WGS sequence"/>
</dbReference>
<keyword evidence="3" id="KW-1185">Reference proteome</keyword>
<proteinExistence type="predicted"/>
<sequence length="52" mass="6166">MCHEGHSPALADDRQKSKPNYRDSHLTSEDRLECLYFIMGRRLRCHQVDTFT</sequence>
<name>A0A8T3BHN8_DENNO</name>
<gene>
    <name evidence="2" type="ORF">KFK09_009518</name>
</gene>